<dbReference type="PROSITE" id="PS51900">
    <property type="entry name" value="CB"/>
    <property type="match status" value="1"/>
</dbReference>
<dbReference type="SUPFAM" id="SSF56349">
    <property type="entry name" value="DNA breaking-rejoining enzymes"/>
    <property type="match status" value="1"/>
</dbReference>
<dbReference type="PANTHER" id="PTHR30349">
    <property type="entry name" value="PHAGE INTEGRASE-RELATED"/>
    <property type="match status" value="1"/>
</dbReference>
<evidence type="ECO:0000313" key="8">
    <source>
        <dbReference type="Proteomes" id="UP000266206"/>
    </source>
</evidence>
<name>A0A3A1YUN7_9BURK</name>
<dbReference type="Gene3D" id="1.10.150.130">
    <property type="match status" value="1"/>
</dbReference>
<proteinExistence type="predicted"/>
<dbReference type="Pfam" id="PF00589">
    <property type="entry name" value="Phage_integrase"/>
    <property type="match status" value="1"/>
</dbReference>
<dbReference type="InterPro" id="IPR044068">
    <property type="entry name" value="CB"/>
</dbReference>
<dbReference type="InterPro" id="IPR050090">
    <property type="entry name" value="Tyrosine_recombinase_XerCD"/>
</dbReference>
<reference evidence="7 8" key="1">
    <citation type="submission" date="2017-08" db="EMBL/GenBank/DDBJ databases">
        <title>Pusillimonas indicus sp. nov., a member of the family Alcaligenaceae isolated from surface seawater.</title>
        <authorList>
            <person name="Li J."/>
        </authorList>
    </citation>
    <scope>NUCLEOTIDE SEQUENCE [LARGE SCALE GENOMIC DNA]</scope>
    <source>
        <strain evidence="7 8">L52-1-41</strain>
    </source>
</reference>
<organism evidence="7 8">
    <name type="scientific">Neopusillimonas maritima</name>
    <dbReference type="NCBI Taxonomy" id="2026239"/>
    <lineage>
        <taxon>Bacteria</taxon>
        <taxon>Pseudomonadati</taxon>
        <taxon>Pseudomonadota</taxon>
        <taxon>Betaproteobacteria</taxon>
        <taxon>Burkholderiales</taxon>
        <taxon>Alcaligenaceae</taxon>
        <taxon>Neopusillimonas</taxon>
    </lineage>
</organism>
<dbReference type="Gene3D" id="1.10.443.10">
    <property type="entry name" value="Intergrase catalytic core"/>
    <property type="match status" value="1"/>
</dbReference>
<dbReference type="OrthoDB" id="662444at2"/>
<dbReference type="GO" id="GO:0015074">
    <property type="term" value="P:DNA integration"/>
    <property type="evidence" value="ECO:0007669"/>
    <property type="project" value="UniProtKB-KW"/>
</dbReference>
<dbReference type="InterPro" id="IPR011010">
    <property type="entry name" value="DNA_brk_join_enz"/>
</dbReference>
<evidence type="ECO:0000256" key="3">
    <source>
        <dbReference type="ARBA" id="ARBA00023172"/>
    </source>
</evidence>
<evidence type="ECO:0000259" key="6">
    <source>
        <dbReference type="PROSITE" id="PS51900"/>
    </source>
</evidence>
<dbReference type="InterPro" id="IPR010998">
    <property type="entry name" value="Integrase_recombinase_N"/>
</dbReference>
<dbReference type="InterPro" id="IPR013762">
    <property type="entry name" value="Integrase-like_cat_sf"/>
</dbReference>
<dbReference type="PROSITE" id="PS51898">
    <property type="entry name" value="TYR_RECOMBINASE"/>
    <property type="match status" value="1"/>
</dbReference>
<sequence length="327" mass="37889">MASIQKTAKGYRAQIKLLGVRDSNTFPTRRDAVEWSARRETEIREAARKPPGQLHTLREALQRYSKENAPKKRGEHWEQVRLAAFENYLLPLDTAIGSVNPRDIALFRDERAKVIKPASVRRELTILSAVFETARRDWGWIEHNPCRDISKPKLPRHRERVIHWWEIRLMLRAMNYVKGRPVTTKTQALAVCWLVALRTGMRSGELCALTWDRVAEKFCHLPITKNDLPRDVPLSRRARILIEQMRGWSDTTVFGLNPASRDTLFRKYRDRCGLEGFTFHDSRHTAATMLSKKLGVLDLCKMFGWTDTKQALTYYNPHASTIASLLE</sequence>
<evidence type="ECO:0000313" key="7">
    <source>
        <dbReference type="EMBL" id="RIY39787.1"/>
    </source>
</evidence>
<evidence type="ECO:0000256" key="2">
    <source>
        <dbReference type="ARBA" id="ARBA00023125"/>
    </source>
</evidence>
<keyword evidence="2 4" id="KW-0238">DNA-binding</keyword>
<dbReference type="AlphaFoldDB" id="A0A3A1YUN7"/>
<dbReference type="GO" id="GO:0006310">
    <property type="term" value="P:DNA recombination"/>
    <property type="evidence" value="ECO:0007669"/>
    <property type="project" value="UniProtKB-KW"/>
</dbReference>
<evidence type="ECO:0000256" key="1">
    <source>
        <dbReference type="ARBA" id="ARBA00022908"/>
    </source>
</evidence>
<dbReference type="GO" id="GO:0003677">
    <property type="term" value="F:DNA binding"/>
    <property type="evidence" value="ECO:0007669"/>
    <property type="project" value="UniProtKB-UniRule"/>
</dbReference>
<dbReference type="EMBL" id="NQYH01000013">
    <property type="protein sequence ID" value="RIY39787.1"/>
    <property type="molecule type" value="Genomic_DNA"/>
</dbReference>
<dbReference type="PANTHER" id="PTHR30349:SF94">
    <property type="entry name" value="INTEGRASE_RECOMBINASE HI_1414-RELATED"/>
    <property type="match status" value="1"/>
</dbReference>
<dbReference type="Proteomes" id="UP000266206">
    <property type="component" value="Unassembled WGS sequence"/>
</dbReference>
<dbReference type="InterPro" id="IPR002104">
    <property type="entry name" value="Integrase_catalytic"/>
</dbReference>
<feature type="domain" description="Core-binding (CB)" evidence="6">
    <location>
        <begin position="55"/>
        <end position="135"/>
    </location>
</feature>
<feature type="domain" description="Tyr recombinase" evidence="5">
    <location>
        <begin position="153"/>
        <end position="327"/>
    </location>
</feature>
<keyword evidence="3" id="KW-0233">DNA recombination</keyword>
<comment type="caution">
    <text evidence="7">The sequence shown here is derived from an EMBL/GenBank/DDBJ whole genome shotgun (WGS) entry which is preliminary data.</text>
</comment>
<keyword evidence="1" id="KW-0229">DNA integration</keyword>
<gene>
    <name evidence="7" type="ORF">CJP73_13180</name>
</gene>
<dbReference type="RefSeq" id="WP_119516744.1">
    <property type="nucleotide sequence ID" value="NZ_NQYH01000013.1"/>
</dbReference>
<evidence type="ECO:0000259" key="5">
    <source>
        <dbReference type="PROSITE" id="PS51898"/>
    </source>
</evidence>
<evidence type="ECO:0000256" key="4">
    <source>
        <dbReference type="PROSITE-ProRule" id="PRU01248"/>
    </source>
</evidence>
<accession>A0A3A1YUN7</accession>
<protein>
    <submittedName>
        <fullName evidence="7">Integrase</fullName>
    </submittedName>
</protein>